<dbReference type="GO" id="GO:0005829">
    <property type="term" value="C:cytosol"/>
    <property type="evidence" value="ECO:0007669"/>
    <property type="project" value="TreeGrafter"/>
</dbReference>
<protein>
    <submittedName>
        <fullName evidence="2">Uncharacterized protein</fullName>
    </submittedName>
</protein>
<dbReference type="AlphaFoldDB" id="A0AAD9P9K1"/>
<dbReference type="PANTHER" id="PTHR14614:SF109">
    <property type="entry name" value="RIBOSOMAL LYSINE N-METHYLTRANSFERASE 5"/>
    <property type="match status" value="1"/>
</dbReference>
<name>A0AAD9P9K1_RIDPI</name>
<dbReference type="InterPro" id="IPR029063">
    <property type="entry name" value="SAM-dependent_MTases_sf"/>
</dbReference>
<evidence type="ECO:0000256" key="1">
    <source>
        <dbReference type="SAM" id="SignalP"/>
    </source>
</evidence>
<dbReference type="EMBL" id="JAODUO010000072">
    <property type="protein sequence ID" value="KAK2190685.1"/>
    <property type="molecule type" value="Genomic_DNA"/>
</dbReference>
<evidence type="ECO:0000313" key="3">
    <source>
        <dbReference type="Proteomes" id="UP001209878"/>
    </source>
</evidence>
<dbReference type="PANTHER" id="PTHR14614">
    <property type="entry name" value="HEPATOCELLULAR CARCINOMA-ASSOCIATED ANTIGEN"/>
    <property type="match status" value="1"/>
</dbReference>
<dbReference type="Pfam" id="PF10294">
    <property type="entry name" value="Methyltransf_16"/>
    <property type="match status" value="1"/>
</dbReference>
<dbReference type="Gene3D" id="3.40.50.150">
    <property type="entry name" value="Vaccinia Virus protein VP39"/>
    <property type="match status" value="1"/>
</dbReference>
<dbReference type="InterPro" id="IPR019410">
    <property type="entry name" value="Methyltransf_16"/>
</dbReference>
<comment type="caution">
    <text evidence="2">The sequence shown here is derived from an EMBL/GenBank/DDBJ whole genome shotgun (WGS) entry which is preliminary data.</text>
</comment>
<reference evidence="2" key="1">
    <citation type="journal article" date="2023" name="Mol. Biol. Evol.">
        <title>Third-Generation Sequencing Reveals the Adaptive Role of the Epigenome in Three Deep-Sea Polychaetes.</title>
        <authorList>
            <person name="Perez M."/>
            <person name="Aroh O."/>
            <person name="Sun Y."/>
            <person name="Lan Y."/>
            <person name="Juniper S.K."/>
            <person name="Young C.R."/>
            <person name="Angers B."/>
            <person name="Qian P.Y."/>
        </authorList>
    </citation>
    <scope>NUCLEOTIDE SEQUENCE</scope>
    <source>
        <strain evidence="2">R07B-5</strain>
    </source>
</reference>
<dbReference type="SUPFAM" id="SSF53335">
    <property type="entry name" value="S-adenosyl-L-methionine-dependent methyltransferases"/>
    <property type="match status" value="1"/>
</dbReference>
<proteinExistence type="predicted"/>
<evidence type="ECO:0000313" key="2">
    <source>
        <dbReference type="EMBL" id="KAK2190685.1"/>
    </source>
</evidence>
<dbReference type="GO" id="GO:0032991">
    <property type="term" value="C:protein-containing complex"/>
    <property type="evidence" value="ECO:0007669"/>
    <property type="project" value="TreeGrafter"/>
</dbReference>
<accession>A0AAD9P9K1</accession>
<gene>
    <name evidence="2" type="ORF">NP493_70g05064</name>
</gene>
<feature type="chain" id="PRO_5041915998" evidence="1">
    <location>
        <begin position="18"/>
        <end position="253"/>
    </location>
</feature>
<dbReference type="Proteomes" id="UP001209878">
    <property type="component" value="Unassembled WGS sequence"/>
</dbReference>
<keyword evidence="1" id="KW-0732">Signal</keyword>
<keyword evidence="3" id="KW-1185">Reference proteome</keyword>
<feature type="signal peptide" evidence="1">
    <location>
        <begin position="1"/>
        <end position="17"/>
    </location>
</feature>
<sequence>MYFMLQFLVHFMHLICATDMSCEVGDTCEPAPASTSCTSLAVVPYDDEQVSELHRPERRFQFSEHAVSLEQNWREVGVAAVVWDAVGEAVVLCEYLDKNRHLVAQKRVLELGAGTGLVGIFSGMLGADVAITDRAMALKILKSNVNKNLAMTEQKLSVSVEELDWGKNMDTFSQRRFDVLLGADIIYIEETFPLLLTTLQQLTECDTKLLLSCKIRYDRDTRFLDMMKTSFRVEEVFYDAARDIHVYSAKKIC</sequence>
<organism evidence="2 3">
    <name type="scientific">Ridgeia piscesae</name>
    <name type="common">Tubeworm</name>
    <dbReference type="NCBI Taxonomy" id="27915"/>
    <lineage>
        <taxon>Eukaryota</taxon>
        <taxon>Metazoa</taxon>
        <taxon>Spiralia</taxon>
        <taxon>Lophotrochozoa</taxon>
        <taxon>Annelida</taxon>
        <taxon>Polychaeta</taxon>
        <taxon>Sedentaria</taxon>
        <taxon>Canalipalpata</taxon>
        <taxon>Sabellida</taxon>
        <taxon>Siboglinidae</taxon>
        <taxon>Ridgeia</taxon>
    </lineage>
</organism>